<evidence type="ECO:0000256" key="1">
    <source>
        <dbReference type="SAM" id="Phobius"/>
    </source>
</evidence>
<evidence type="ECO:0000313" key="3">
    <source>
        <dbReference type="Proteomes" id="UP000266622"/>
    </source>
</evidence>
<keyword evidence="1" id="KW-0812">Transmembrane</keyword>
<sequence>MRYHLFLIIISIILLVISFISLFFDIFRATGFAISSVSQPQKLLKSLDYDIVNTIRRDNNLILVIRIYSNLSNFCINEIKINNVSKEFEYKEISKDVYEITIKNSSQYNNLYIRLCNEKIINETET</sequence>
<feature type="transmembrane region" description="Helical" evidence="1">
    <location>
        <begin position="6"/>
        <end position="27"/>
    </location>
</feature>
<organism evidence="2 3">
    <name type="scientific">Candidatus Nanoclepta minutus</name>
    <dbReference type="NCBI Taxonomy" id="1940235"/>
    <lineage>
        <taxon>Archaea</taxon>
        <taxon>Nanobdellota</taxon>
        <taxon>Candidatus Nanoclepta</taxon>
    </lineage>
</organism>
<dbReference type="EMBL" id="MWMI01000001">
    <property type="protein sequence ID" value="RIB35690.1"/>
    <property type="molecule type" value="Genomic_DNA"/>
</dbReference>
<keyword evidence="1" id="KW-1133">Transmembrane helix</keyword>
<accession>A0A397WNN3</accession>
<dbReference type="Proteomes" id="UP000266622">
    <property type="component" value="Unassembled WGS sequence"/>
</dbReference>
<keyword evidence="1" id="KW-0472">Membrane</keyword>
<name>A0A397WNN3_9ARCH</name>
<reference evidence="2 3" key="1">
    <citation type="journal article" date="2018" name="Syst. Appl. Microbiol.">
        <title>A new symbiotic nanoarchaeote (Candidatus Nanoclepta minutus) and its host (Zestosphaera tikiterensis gen. nov., sp. nov.) from a New Zealand hot spring.</title>
        <authorList>
            <person name="St John E."/>
            <person name="Liu Y."/>
            <person name="Podar M."/>
            <person name="Stott M.B."/>
            <person name="Meneghin J."/>
            <person name="Chen Z."/>
            <person name="Lagutin K."/>
            <person name="Mitchell K."/>
            <person name="Reysenbach A.L."/>
        </authorList>
    </citation>
    <scope>NUCLEOTIDE SEQUENCE [LARGE SCALE GENOMIC DNA]</scope>
    <source>
        <strain evidence="2">NZ3</strain>
    </source>
</reference>
<evidence type="ECO:0000313" key="2">
    <source>
        <dbReference type="EMBL" id="RIB35690.1"/>
    </source>
</evidence>
<protein>
    <submittedName>
        <fullName evidence="2">Uncharacterized protein</fullName>
    </submittedName>
</protein>
<gene>
    <name evidence="2" type="ORF">BXU00_01165</name>
</gene>
<comment type="caution">
    <text evidence="2">The sequence shown here is derived from an EMBL/GenBank/DDBJ whole genome shotgun (WGS) entry which is preliminary data.</text>
</comment>
<dbReference type="AlphaFoldDB" id="A0A397WNN3"/>
<proteinExistence type="predicted"/>